<protein>
    <submittedName>
        <fullName evidence="1">Uncharacterized protein</fullName>
    </submittedName>
</protein>
<comment type="caution">
    <text evidence="1">The sequence shown here is derived from an EMBL/GenBank/DDBJ whole genome shotgun (WGS) entry which is preliminary data.</text>
</comment>
<evidence type="ECO:0000313" key="2">
    <source>
        <dbReference type="Proteomes" id="UP000239731"/>
    </source>
</evidence>
<sequence length="64" mass="7263">MGPQTYQQARCTHGYAGKCKRIGGFTFLVIDWLPWTKIGMCRPCAEEVRKDLIYLAEKAPTANK</sequence>
<name>A0A2T0HM51_PSEFL</name>
<gene>
    <name evidence="1" type="ORF">C7A10_29625</name>
</gene>
<reference evidence="1 2" key="1">
    <citation type="submission" date="2018-03" db="EMBL/GenBank/DDBJ databases">
        <title>Blue discolouration in mozzarella cheese caused by Pseudomonas fluorescens.</title>
        <authorList>
            <person name="Chiesa F."/>
            <person name="Dalmasso A."/>
            <person name="Lomonaco S."/>
        </authorList>
    </citation>
    <scope>NUCLEOTIDE SEQUENCE [LARGE SCALE GENOMIC DNA]</scope>
    <source>
        <strain evidence="1 2">11293</strain>
    </source>
</reference>
<proteinExistence type="predicted"/>
<dbReference type="EMBL" id="PVUH01000033">
    <property type="protein sequence ID" value="PRW84033.1"/>
    <property type="molecule type" value="Genomic_DNA"/>
</dbReference>
<evidence type="ECO:0000313" key="1">
    <source>
        <dbReference type="EMBL" id="PRW84033.1"/>
    </source>
</evidence>
<organism evidence="1 2">
    <name type="scientific">Pseudomonas fluorescens</name>
    <dbReference type="NCBI Taxonomy" id="294"/>
    <lineage>
        <taxon>Bacteria</taxon>
        <taxon>Pseudomonadati</taxon>
        <taxon>Pseudomonadota</taxon>
        <taxon>Gammaproteobacteria</taxon>
        <taxon>Pseudomonadales</taxon>
        <taxon>Pseudomonadaceae</taxon>
        <taxon>Pseudomonas</taxon>
    </lineage>
</organism>
<dbReference type="Proteomes" id="UP000239731">
    <property type="component" value="Unassembled WGS sequence"/>
</dbReference>
<accession>A0A2T0HM51</accession>
<dbReference type="AlphaFoldDB" id="A0A2T0HM51"/>